<dbReference type="GO" id="GO:0000462">
    <property type="term" value="P:maturation of SSU-rRNA from tricistronic rRNA transcript (SSU-rRNA, 5.8S rRNA, LSU-rRNA)"/>
    <property type="evidence" value="ECO:0007669"/>
    <property type="project" value="TreeGrafter"/>
</dbReference>
<accession>A0A6A2YUR2</accession>
<dbReference type="InterPro" id="IPR013103">
    <property type="entry name" value="RVT_2"/>
</dbReference>
<dbReference type="InterPro" id="IPR011011">
    <property type="entry name" value="Znf_FYVE_PHD"/>
</dbReference>
<dbReference type="GO" id="GO:0000479">
    <property type="term" value="P:endonucleolytic cleavage of tricistronic rRNA transcript (SSU-rRNA, 5.8S rRNA, LSU-rRNA)"/>
    <property type="evidence" value="ECO:0007669"/>
    <property type="project" value="TreeGrafter"/>
</dbReference>
<dbReference type="PROSITE" id="PS50178">
    <property type="entry name" value="ZF_FYVE"/>
    <property type="match status" value="1"/>
</dbReference>
<dbReference type="InterPro" id="IPR000306">
    <property type="entry name" value="Znf_FYVE"/>
</dbReference>
<evidence type="ECO:0000256" key="4">
    <source>
        <dbReference type="PROSITE-ProRule" id="PRU00091"/>
    </source>
</evidence>
<dbReference type="GO" id="GO:0003924">
    <property type="term" value="F:GTPase activity"/>
    <property type="evidence" value="ECO:0007669"/>
    <property type="project" value="TreeGrafter"/>
</dbReference>
<keyword evidence="8" id="KW-1185">Reference proteome</keyword>
<dbReference type="GO" id="GO:0030686">
    <property type="term" value="C:90S preribosome"/>
    <property type="evidence" value="ECO:0007669"/>
    <property type="project" value="TreeGrafter"/>
</dbReference>
<dbReference type="InterPro" id="IPR017455">
    <property type="entry name" value="Znf_FYVE-rel"/>
</dbReference>
<dbReference type="Proteomes" id="UP000436088">
    <property type="component" value="Unassembled WGS sequence"/>
</dbReference>
<dbReference type="Gene3D" id="3.30.40.10">
    <property type="entry name" value="Zinc/RING finger domain, C3HC4 (zinc finger)"/>
    <property type="match status" value="1"/>
</dbReference>
<feature type="compositionally biased region" description="Acidic residues" evidence="5">
    <location>
        <begin position="204"/>
        <end position="214"/>
    </location>
</feature>
<feature type="region of interest" description="Disordered" evidence="5">
    <location>
        <begin position="941"/>
        <end position="978"/>
    </location>
</feature>
<protein>
    <submittedName>
        <fullName evidence="7">UDP-Glycosyltransferase superfamily protein</fullName>
    </submittedName>
</protein>
<dbReference type="SUPFAM" id="SSF57903">
    <property type="entry name" value="FYVE/PHD zinc finger"/>
    <property type="match status" value="1"/>
</dbReference>
<dbReference type="GO" id="GO:0005525">
    <property type="term" value="F:GTP binding"/>
    <property type="evidence" value="ECO:0007669"/>
    <property type="project" value="TreeGrafter"/>
</dbReference>
<dbReference type="PANTHER" id="PTHR12858:SF2">
    <property type="entry name" value="RIBOSOME BIOGENESIS PROTEIN BMS1 HOMOLOG"/>
    <property type="match status" value="1"/>
</dbReference>
<feature type="compositionally biased region" description="Acidic residues" evidence="5">
    <location>
        <begin position="106"/>
        <end position="118"/>
    </location>
</feature>
<dbReference type="Pfam" id="PF01363">
    <property type="entry name" value="FYVE"/>
    <property type="match status" value="1"/>
</dbReference>
<feature type="compositionally biased region" description="Basic and acidic residues" evidence="5">
    <location>
        <begin position="941"/>
        <end position="950"/>
    </location>
</feature>
<feature type="region of interest" description="Disordered" evidence="5">
    <location>
        <begin position="152"/>
        <end position="216"/>
    </location>
</feature>
<dbReference type="SMART" id="SM01362">
    <property type="entry name" value="DUF663"/>
    <property type="match status" value="1"/>
</dbReference>
<feature type="region of interest" description="Disordered" evidence="5">
    <location>
        <begin position="102"/>
        <end position="135"/>
    </location>
</feature>
<dbReference type="Pfam" id="PF04950">
    <property type="entry name" value="RIBIOP_C"/>
    <property type="match status" value="1"/>
</dbReference>
<gene>
    <name evidence="7" type="ORF">F3Y22_tig00111213pilonHSYRG00467</name>
</gene>
<feature type="compositionally biased region" description="Acidic residues" evidence="5">
    <location>
        <begin position="969"/>
        <end position="978"/>
    </location>
</feature>
<proteinExistence type="predicted"/>
<feature type="compositionally biased region" description="Basic and acidic residues" evidence="5">
    <location>
        <begin position="126"/>
        <end position="135"/>
    </location>
</feature>
<evidence type="ECO:0000256" key="3">
    <source>
        <dbReference type="ARBA" id="ARBA00022833"/>
    </source>
</evidence>
<keyword evidence="1" id="KW-0479">Metal-binding</keyword>
<dbReference type="InterPro" id="IPR007034">
    <property type="entry name" value="BMS1_TSR1_C"/>
</dbReference>
<dbReference type="CDD" id="cd00065">
    <property type="entry name" value="FYVE_like_SF"/>
    <property type="match status" value="1"/>
</dbReference>
<dbReference type="InterPro" id="IPR054722">
    <property type="entry name" value="PolX-like_BBD"/>
</dbReference>
<name>A0A6A2YUR2_HIBSY</name>
<evidence type="ECO:0000256" key="5">
    <source>
        <dbReference type="SAM" id="MobiDB-lite"/>
    </source>
</evidence>
<evidence type="ECO:0000313" key="7">
    <source>
        <dbReference type="EMBL" id="KAE8683208.1"/>
    </source>
</evidence>
<keyword evidence="3" id="KW-0862">Zinc</keyword>
<keyword evidence="2 4" id="KW-0863">Zinc-finger</keyword>
<feature type="domain" description="FYVE-type" evidence="6">
    <location>
        <begin position="680"/>
        <end position="739"/>
    </location>
</feature>
<reference evidence="7" key="1">
    <citation type="submission" date="2019-09" db="EMBL/GenBank/DDBJ databases">
        <title>Draft genome information of white flower Hibiscus syriacus.</title>
        <authorList>
            <person name="Kim Y.-M."/>
        </authorList>
    </citation>
    <scope>NUCLEOTIDE SEQUENCE [LARGE SCALE GENOMIC DNA]</scope>
    <source>
        <strain evidence="7">YM2019G1</strain>
    </source>
</reference>
<dbReference type="AlphaFoldDB" id="A0A6A2YUR2"/>
<evidence type="ECO:0000256" key="1">
    <source>
        <dbReference type="ARBA" id="ARBA00022723"/>
    </source>
</evidence>
<organism evidence="7 8">
    <name type="scientific">Hibiscus syriacus</name>
    <name type="common">Rose of Sharon</name>
    <dbReference type="NCBI Taxonomy" id="106335"/>
    <lineage>
        <taxon>Eukaryota</taxon>
        <taxon>Viridiplantae</taxon>
        <taxon>Streptophyta</taxon>
        <taxon>Embryophyta</taxon>
        <taxon>Tracheophyta</taxon>
        <taxon>Spermatophyta</taxon>
        <taxon>Magnoliopsida</taxon>
        <taxon>eudicotyledons</taxon>
        <taxon>Gunneridae</taxon>
        <taxon>Pentapetalae</taxon>
        <taxon>rosids</taxon>
        <taxon>malvids</taxon>
        <taxon>Malvales</taxon>
        <taxon>Malvaceae</taxon>
        <taxon>Malvoideae</taxon>
        <taxon>Hibiscus</taxon>
    </lineage>
</organism>
<dbReference type="GO" id="GO:0034511">
    <property type="term" value="F:U3 snoRNA binding"/>
    <property type="evidence" value="ECO:0007669"/>
    <property type="project" value="TreeGrafter"/>
</dbReference>
<dbReference type="InterPro" id="IPR039761">
    <property type="entry name" value="Bms1/Tsr1"/>
</dbReference>
<dbReference type="Pfam" id="PF07727">
    <property type="entry name" value="RVT_2"/>
    <property type="match status" value="1"/>
</dbReference>
<sequence>MFGLGDLLYDKDAVYININDHFVQYSKVDEMRGATHKGNKWDVGEALVKSLQNIKNPIDEKLEKSKISLFSQNPNYLLEAEGRKTNSDEAPKLIRDIEPLEQYQSDGEEDDNQDEGVQEDAMQKSGGRDFDEGNADASERLGRVLEQVEFHSGRKRRKAMFGDDVDDNNLKGTDDENEGDQSDDDGRSNEGTESCSGSEFSDRDNEDLVSDEDGMGNISKWRASLNLKEGLDGGNINNEDCSKSTNFSDLKYWKEEDVYESVRDRFTTGDWSKGALRDQMPEARTEEEDDMVGDFEDLETGEKYGGECGISPAIAVFLISVCMGCIDENCVAFVTLTFITYDGSEASEEETDKNAVKFHRSQENDSGYHDKLKEEIELQKQINIAELEDLDETTRLEIEGFRTGMYLRLELHGVPFEMLEYFDPCHPVLVVGIGLGEENVGYMQNILRGFLFFQTRLKRHRWHKKVLKTRDPIIVSIGWRCYQTTPVYAIEGQNVRHRMLKYTPEHMHCLAMFWGPLAPPKTGVLAVQNLSNNQILRDLTGMIDDQEPLCPETGQIHGEREKWVNFHLVNSWLQYKQATTDDKAAMRVELEFAQQLLNQIKSDDFIDGGYDFGDDVHSSKQNGIYPEVKLEEWDIYLHSSVHIPSATPLLEPSGLDYNAYKEVLEAESSEWILVGFTTVCMQYNAPFTTLTRGRHHCGFCGRVFCRACSKCSKGRCLLPVKFKKRNSQRKCDSFYDRLDPLHGVLINTISNAAQVVKHDVMDWTCTRGWLNLTVGLSIEHEIYKASNTLKSYYKVARSNPERYILLIVLKGAKGLAILTIVKDGVLVGYKVRIPYEENCANILPCENFLTDTSNLPLIQDCGVKERQECFSSTPKLSILFLVLLDRMNTGEFHLVKLPRRYDINYKMKPDEDIKAMTDRFSTIVNGLKSYGEIIPNDKLEDLEKRNEPKKEMKKKKNVGVALKSTRDESDSDEDDDDEQMKLFAKHDEEGSDEEEQEVANLCLMTIGENSQGKEHCYKEQETISNSWYLDSGCSRDMTGDKSRFIELNAKNRGDVIFCDNSKGHIEGLGIVNTNNVRHNVREPSSKEEMKDEETHDVLKNPTIGERWVFRNKLDESGNIVRNKARLVAQGYTQEYGIDYDETYALSEFEMSMIGELSFFLGLQIKQIKDVIFINEAVRQGYAQEVWTGK</sequence>
<dbReference type="GO" id="GO:0016740">
    <property type="term" value="F:transferase activity"/>
    <property type="evidence" value="ECO:0007669"/>
    <property type="project" value="UniProtKB-KW"/>
</dbReference>
<dbReference type="EMBL" id="VEPZ02001271">
    <property type="protein sequence ID" value="KAE8683208.1"/>
    <property type="molecule type" value="Genomic_DNA"/>
</dbReference>
<dbReference type="SMART" id="SM00064">
    <property type="entry name" value="FYVE"/>
    <property type="match status" value="1"/>
</dbReference>
<evidence type="ECO:0000259" key="6">
    <source>
        <dbReference type="PROSITE" id="PS50178"/>
    </source>
</evidence>
<comment type="caution">
    <text evidence="7">The sequence shown here is derived from an EMBL/GenBank/DDBJ whole genome shotgun (WGS) entry which is preliminary data.</text>
</comment>
<evidence type="ECO:0000256" key="2">
    <source>
        <dbReference type="ARBA" id="ARBA00022771"/>
    </source>
</evidence>
<dbReference type="Pfam" id="PF22936">
    <property type="entry name" value="Pol_BBD"/>
    <property type="match status" value="1"/>
</dbReference>
<dbReference type="InterPro" id="IPR013083">
    <property type="entry name" value="Znf_RING/FYVE/PHD"/>
</dbReference>
<dbReference type="PANTHER" id="PTHR12858">
    <property type="entry name" value="RIBOSOME BIOGENESIS PROTEIN"/>
    <property type="match status" value="1"/>
</dbReference>
<evidence type="ECO:0000313" key="8">
    <source>
        <dbReference type="Proteomes" id="UP000436088"/>
    </source>
</evidence>
<dbReference type="GO" id="GO:0008270">
    <property type="term" value="F:zinc ion binding"/>
    <property type="evidence" value="ECO:0007669"/>
    <property type="project" value="UniProtKB-KW"/>
</dbReference>